<dbReference type="AlphaFoldDB" id="A0A087G2E6"/>
<dbReference type="EMBL" id="KL972834">
    <property type="protein sequence ID" value="KFK24048.1"/>
    <property type="molecule type" value="Genomic_DNA"/>
</dbReference>
<evidence type="ECO:0000313" key="2">
    <source>
        <dbReference type="Proteomes" id="UP000029120"/>
    </source>
</evidence>
<proteinExistence type="predicted"/>
<accession>A0A087G2E6</accession>
<organism evidence="1 2">
    <name type="scientific">Arabis alpina</name>
    <name type="common">Alpine rock-cress</name>
    <dbReference type="NCBI Taxonomy" id="50452"/>
    <lineage>
        <taxon>Eukaryota</taxon>
        <taxon>Viridiplantae</taxon>
        <taxon>Streptophyta</taxon>
        <taxon>Embryophyta</taxon>
        <taxon>Tracheophyta</taxon>
        <taxon>Spermatophyta</taxon>
        <taxon>Magnoliopsida</taxon>
        <taxon>eudicotyledons</taxon>
        <taxon>Gunneridae</taxon>
        <taxon>Pentapetalae</taxon>
        <taxon>rosids</taxon>
        <taxon>malvids</taxon>
        <taxon>Brassicales</taxon>
        <taxon>Brassicaceae</taxon>
        <taxon>Arabideae</taxon>
        <taxon>Arabis</taxon>
    </lineage>
</organism>
<reference evidence="2" key="1">
    <citation type="journal article" date="2015" name="Nat. Plants">
        <title>Genome expansion of Arabis alpina linked with retrotransposition and reduced symmetric DNA methylation.</title>
        <authorList>
            <person name="Willing E.M."/>
            <person name="Rawat V."/>
            <person name="Mandakova T."/>
            <person name="Maumus F."/>
            <person name="James G.V."/>
            <person name="Nordstroem K.J."/>
            <person name="Becker C."/>
            <person name="Warthmann N."/>
            <person name="Chica C."/>
            <person name="Szarzynska B."/>
            <person name="Zytnicki M."/>
            <person name="Albani M.C."/>
            <person name="Kiefer C."/>
            <person name="Bergonzi S."/>
            <person name="Castaings L."/>
            <person name="Mateos J.L."/>
            <person name="Berns M.C."/>
            <person name="Bujdoso N."/>
            <person name="Piofczyk T."/>
            <person name="de Lorenzo L."/>
            <person name="Barrero-Sicilia C."/>
            <person name="Mateos I."/>
            <person name="Piednoel M."/>
            <person name="Hagmann J."/>
            <person name="Chen-Min-Tao R."/>
            <person name="Iglesias-Fernandez R."/>
            <person name="Schuster S.C."/>
            <person name="Alonso-Blanco C."/>
            <person name="Roudier F."/>
            <person name="Carbonero P."/>
            <person name="Paz-Ares J."/>
            <person name="Davis S.J."/>
            <person name="Pecinka A."/>
            <person name="Quesneville H."/>
            <person name="Colot V."/>
            <person name="Lysak M.A."/>
            <person name="Weigel D."/>
            <person name="Coupland G."/>
            <person name="Schneeberger K."/>
        </authorList>
    </citation>
    <scope>NUCLEOTIDE SEQUENCE [LARGE SCALE GENOMIC DNA]</scope>
    <source>
        <strain evidence="2">cv. Pajares</strain>
    </source>
</reference>
<evidence type="ECO:0000313" key="1">
    <source>
        <dbReference type="EMBL" id="KFK24048.1"/>
    </source>
</evidence>
<name>A0A087G2E6_ARAAL</name>
<dbReference type="Gramene" id="KFK24048">
    <property type="protein sequence ID" value="KFK24048"/>
    <property type="gene ID" value="AALP_AAs74554U000100"/>
</dbReference>
<keyword evidence="2" id="KW-1185">Reference proteome</keyword>
<feature type="non-terminal residue" evidence="1">
    <location>
        <position position="163"/>
    </location>
</feature>
<protein>
    <submittedName>
        <fullName evidence="1">Uncharacterized protein</fullName>
    </submittedName>
</protein>
<feature type="non-terminal residue" evidence="1">
    <location>
        <position position="1"/>
    </location>
</feature>
<gene>
    <name evidence="1" type="ORF">AALP_AAs74554U000100</name>
</gene>
<dbReference type="Proteomes" id="UP000029120">
    <property type="component" value="Unassembled WGS sequence"/>
</dbReference>
<sequence length="163" mass="17394">ISSGHMKFPKSHLLSLIGLPLSPASLTLNRLCATMAPEANLTVVSLIGVGFYRTAPPEPPEPPDPPDPPRQDIDLVLSSPVPQLVFSVSVKPSLAGHRTGLGAVLALTSIPTLAISPWIQNLKLPMLLIPPSCGLKLYLSAALFSMRQRSTSLNRSVYPEISD</sequence>